<comment type="caution">
    <text evidence="1">The sequence shown here is derived from an EMBL/GenBank/DDBJ whole genome shotgun (WGS) entry which is preliminary data.</text>
</comment>
<dbReference type="RefSeq" id="WP_219287750.1">
    <property type="nucleotide sequence ID" value="NZ_RPHB01000003.1"/>
</dbReference>
<name>A0A951IU51_9BACT</name>
<organism evidence="1 2">
    <name type="scientific">Arthrospiribacter ruber</name>
    <dbReference type="NCBI Taxonomy" id="2487934"/>
    <lineage>
        <taxon>Bacteria</taxon>
        <taxon>Pseudomonadati</taxon>
        <taxon>Bacteroidota</taxon>
        <taxon>Cytophagia</taxon>
        <taxon>Cytophagales</taxon>
        <taxon>Cyclobacteriaceae</taxon>
        <taxon>Arthrospiribacter</taxon>
    </lineage>
</organism>
<dbReference type="EMBL" id="RPHB01000003">
    <property type="protein sequence ID" value="MBW3467480.1"/>
    <property type="molecule type" value="Genomic_DNA"/>
</dbReference>
<reference evidence="1 2" key="1">
    <citation type="journal article" date="2020" name="Syst. Appl. Microbiol.">
        <title>Arthrospiribacter ruber gen. nov., sp. nov., a novel bacterium isolated from Arthrospira cultures.</title>
        <authorList>
            <person name="Waleron M."/>
            <person name="Misztak A."/>
            <person name="Waleron M.M."/>
            <person name="Furmaniak M."/>
            <person name="Mrozik A."/>
            <person name="Waleron K."/>
        </authorList>
    </citation>
    <scope>NUCLEOTIDE SEQUENCE [LARGE SCALE GENOMIC DNA]</scope>
    <source>
        <strain evidence="1 2">DPMB0001</strain>
    </source>
</reference>
<dbReference type="Proteomes" id="UP000727490">
    <property type="component" value="Unassembled WGS sequence"/>
</dbReference>
<keyword evidence="2" id="KW-1185">Reference proteome</keyword>
<dbReference type="AlphaFoldDB" id="A0A951IU51"/>
<evidence type="ECO:0008006" key="3">
    <source>
        <dbReference type="Google" id="ProtNLM"/>
    </source>
</evidence>
<gene>
    <name evidence="1" type="ORF">EGN73_06590</name>
</gene>
<accession>A0A951IU51</accession>
<evidence type="ECO:0000313" key="2">
    <source>
        <dbReference type="Proteomes" id="UP000727490"/>
    </source>
</evidence>
<sequence>MRVYITTLLLLLVILGACKPSESTYAPEEHLSEREQKEILYTTIRYLGHLPKKGSHENKFEERFDEYYSKLALDYTLEAYHQADGYEYFLVSRIAPSFKVKKVATGVKMKRDSNGEVVFYQEVFRTWKFEVPEMLEKGLMLFDKMVKGEDLSPYYIANSGEEEYIEFPDGKIQYDTIQRRWIVKSAQDAISLN</sequence>
<proteinExistence type="predicted"/>
<protein>
    <recommendedName>
        <fullName evidence="3">Lipoprotein</fullName>
    </recommendedName>
</protein>
<dbReference type="PROSITE" id="PS51257">
    <property type="entry name" value="PROKAR_LIPOPROTEIN"/>
    <property type="match status" value="1"/>
</dbReference>
<evidence type="ECO:0000313" key="1">
    <source>
        <dbReference type="EMBL" id="MBW3467480.1"/>
    </source>
</evidence>